<evidence type="ECO:0000313" key="2">
    <source>
        <dbReference type="EMBL" id="RRT38902.1"/>
    </source>
</evidence>
<dbReference type="EMBL" id="AMZH03020708">
    <property type="protein sequence ID" value="RRT38902.1"/>
    <property type="molecule type" value="Genomic_DNA"/>
</dbReference>
<reference evidence="2 3" key="1">
    <citation type="journal article" date="2014" name="Agronomy (Basel)">
        <title>A Draft Genome Sequence for Ensete ventricosum, the Drought-Tolerant Tree Against Hunger.</title>
        <authorList>
            <person name="Harrison J."/>
            <person name="Moore K.A."/>
            <person name="Paszkiewicz K."/>
            <person name="Jones T."/>
            <person name="Grant M."/>
            <person name="Ambacheew D."/>
            <person name="Muzemil S."/>
            <person name="Studholme D.J."/>
        </authorList>
    </citation>
    <scope>NUCLEOTIDE SEQUENCE [LARGE SCALE GENOMIC DNA]</scope>
</reference>
<feature type="compositionally biased region" description="Basic residues" evidence="1">
    <location>
        <begin position="12"/>
        <end position="21"/>
    </location>
</feature>
<organism evidence="2 3">
    <name type="scientific">Ensete ventricosum</name>
    <name type="common">Abyssinian banana</name>
    <name type="synonym">Musa ensete</name>
    <dbReference type="NCBI Taxonomy" id="4639"/>
    <lineage>
        <taxon>Eukaryota</taxon>
        <taxon>Viridiplantae</taxon>
        <taxon>Streptophyta</taxon>
        <taxon>Embryophyta</taxon>
        <taxon>Tracheophyta</taxon>
        <taxon>Spermatophyta</taxon>
        <taxon>Magnoliopsida</taxon>
        <taxon>Liliopsida</taxon>
        <taxon>Zingiberales</taxon>
        <taxon>Musaceae</taxon>
        <taxon>Ensete</taxon>
    </lineage>
</organism>
<sequence length="92" mass="10130">MAGAYRGSACRCRQHRQGRRQPVREATMGIVLAGATARGVVATATNGAACGQGGRQRRVALPPMRRRRRRSMDEGRRGELGFPIRKRTILTL</sequence>
<name>A0A426XHH5_ENSVE</name>
<evidence type="ECO:0000313" key="3">
    <source>
        <dbReference type="Proteomes" id="UP000287651"/>
    </source>
</evidence>
<evidence type="ECO:0000256" key="1">
    <source>
        <dbReference type="SAM" id="MobiDB-lite"/>
    </source>
</evidence>
<protein>
    <submittedName>
        <fullName evidence="2">Uncharacterized protein</fullName>
    </submittedName>
</protein>
<feature type="region of interest" description="Disordered" evidence="1">
    <location>
        <begin position="1"/>
        <end position="22"/>
    </location>
</feature>
<gene>
    <name evidence="2" type="ORF">B296_00053544</name>
</gene>
<proteinExistence type="predicted"/>
<comment type="caution">
    <text evidence="2">The sequence shown here is derived from an EMBL/GenBank/DDBJ whole genome shotgun (WGS) entry which is preliminary data.</text>
</comment>
<dbReference type="AlphaFoldDB" id="A0A426XHH5"/>
<accession>A0A426XHH5</accession>
<dbReference type="Proteomes" id="UP000287651">
    <property type="component" value="Unassembled WGS sequence"/>
</dbReference>